<name>A0A507FIR2_9FUNG</name>
<dbReference type="InterPro" id="IPR011701">
    <property type="entry name" value="MFS"/>
</dbReference>
<feature type="transmembrane region" description="Helical" evidence="7">
    <location>
        <begin position="355"/>
        <end position="377"/>
    </location>
</feature>
<feature type="transmembrane region" description="Helical" evidence="7">
    <location>
        <begin position="177"/>
        <end position="201"/>
    </location>
</feature>
<comment type="subcellular location">
    <subcellularLocation>
        <location evidence="1">Membrane</location>
        <topology evidence="1">Multi-pass membrane protein</topology>
    </subcellularLocation>
</comment>
<dbReference type="AlphaFoldDB" id="A0A507FIR2"/>
<sequence length="460" mass="48998">MFTHSEAQTFYLLAALVPEALMENMLAPLVPYMVRMLSTDVPADRIEAEIGGRVGMMTAVFYFPLLLMNIVWGSLSDRIGRKPVLLMGLFFCGLTTLILGINTTSFAVAIMCRFLAGVFGGNSAVAKGALGEINQTEKGRSWAYAVYSQLYAVFGIIGPLLGGFLVSASRSSGASDYPYLAACGVGAALSVVSLAVSYFLFEEPARNLERKPATKKDDKPSLADASDVTDSEDTMKVEDDDRAIPAEIPFTLFSWAVCLPILLYVLIAFANMYWVTVLPLLFSSKLEAGGLGFTPLDTSFAISVRAISKLFFSTFVSRGVVARLGSKHAYNLGMAAIIPASYILGILHSTTGNELWIGVSVSMALLGFVESVVYLSVMMMISASVPPAYLGVAFGFSSTCAAAMRTIAPPLSGYGWELASSGAYGPWSAFALLHIVAVLSIGAAVLGFLEPPAPVKAKME</sequence>
<feature type="domain" description="Major facilitator superfamily (MFS) profile" evidence="8">
    <location>
        <begin position="8"/>
        <end position="454"/>
    </location>
</feature>
<reference evidence="9 10" key="1">
    <citation type="journal article" date="2019" name="Sci. Rep.">
        <title>Comparative genomics of chytrid fungi reveal insights into the obligate biotrophic and pathogenic lifestyle of Synchytrium endobioticum.</title>
        <authorList>
            <person name="van de Vossenberg B.T.L.H."/>
            <person name="Warris S."/>
            <person name="Nguyen H.D.T."/>
            <person name="van Gent-Pelzer M.P.E."/>
            <person name="Joly D.L."/>
            <person name="van de Geest H.C."/>
            <person name="Bonants P.J.M."/>
            <person name="Smith D.S."/>
            <person name="Levesque C.A."/>
            <person name="van der Lee T.A.J."/>
        </authorList>
    </citation>
    <scope>NUCLEOTIDE SEQUENCE [LARGE SCALE GENOMIC DNA]</scope>
    <source>
        <strain evidence="9 10">CBS 675.73</strain>
    </source>
</reference>
<dbReference type="PANTHER" id="PTHR23504">
    <property type="entry name" value="MAJOR FACILITATOR SUPERFAMILY DOMAIN-CONTAINING PROTEIN 10"/>
    <property type="match status" value="1"/>
</dbReference>
<evidence type="ECO:0000313" key="9">
    <source>
        <dbReference type="EMBL" id="TPX76289.1"/>
    </source>
</evidence>
<dbReference type="PROSITE" id="PS50850">
    <property type="entry name" value="MFS"/>
    <property type="match status" value="1"/>
</dbReference>
<feature type="transmembrane region" description="Helical" evidence="7">
    <location>
        <begin position="12"/>
        <end position="34"/>
    </location>
</feature>
<organism evidence="9 10">
    <name type="scientific">Chytriomyces confervae</name>
    <dbReference type="NCBI Taxonomy" id="246404"/>
    <lineage>
        <taxon>Eukaryota</taxon>
        <taxon>Fungi</taxon>
        <taxon>Fungi incertae sedis</taxon>
        <taxon>Chytridiomycota</taxon>
        <taxon>Chytridiomycota incertae sedis</taxon>
        <taxon>Chytridiomycetes</taxon>
        <taxon>Chytridiales</taxon>
        <taxon>Chytriomycetaceae</taxon>
        <taxon>Chytriomyces</taxon>
    </lineage>
</organism>
<dbReference type="Gene3D" id="1.20.1250.20">
    <property type="entry name" value="MFS general substrate transporter like domains"/>
    <property type="match status" value="1"/>
</dbReference>
<evidence type="ECO:0000256" key="6">
    <source>
        <dbReference type="SAM" id="MobiDB-lite"/>
    </source>
</evidence>
<feature type="transmembrane region" description="Helical" evidence="7">
    <location>
        <begin position="54"/>
        <end position="72"/>
    </location>
</feature>
<feature type="transmembrane region" description="Helical" evidence="7">
    <location>
        <begin position="427"/>
        <end position="449"/>
    </location>
</feature>
<dbReference type="EMBL" id="QEAP01000051">
    <property type="protein sequence ID" value="TPX76289.1"/>
    <property type="molecule type" value="Genomic_DNA"/>
</dbReference>
<dbReference type="PANTHER" id="PTHR23504:SF15">
    <property type="entry name" value="MAJOR FACILITATOR SUPERFAMILY (MFS) PROFILE DOMAIN-CONTAINING PROTEIN"/>
    <property type="match status" value="1"/>
</dbReference>
<keyword evidence="10" id="KW-1185">Reference proteome</keyword>
<evidence type="ECO:0000256" key="2">
    <source>
        <dbReference type="ARBA" id="ARBA00022448"/>
    </source>
</evidence>
<dbReference type="InterPro" id="IPR020846">
    <property type="entry name" value="MFS_dom"/>
</dbReference>
<feature type="compositionally biased region" description="Basic and acidic residues" evidence="6">
    <location>
        <begin position="210"/>
        <end position="221"/>
    </location>
</feature>
<evidence type="ECO:0000256" key="3">
    <source>
        <dbReference type="ARBA" id="ARBA00022692"/>
    </source>
</evidence>
<keyword evidence="2" id="KW-0813">Transport</keyword>
<feature type="transmembrane region" description="Helical" evidence="7">
    <location>
        <begin position="107"/>
        <end position="130"/>
    </location>
</feature>
<evidence type="ECO:0000256" key="1">
    <source>
        <dbReference type="ARBA" id="ARBA00004141"/>
    </source>
</evidence>
<feature type="transmembrane region" description="Helical" evidence="7">
    <location>
        <begin position="84"/>
        <end position="101"/>
    </location>
</feature>
<evidence type="ECO:0000259" key="8">
    <source>
        <dbReference type="PROSITE" id="PS50850"/>
    </source>
</evidence>
<dbReference type="SUPFAM" id="SSF103473">
    <property type="entry name" value="MFS general substrate transporter"/>
    <property type="match status" value="1"/>
</dbReference>
<dbReference type="GO" id="GO:0016020">
    <property type="term" value="C:membrane"/>
    <property type="evidence" value="ECO:0007669"/>
    <property type="project" value="UniProtKB-SubCell"/>
</dbReference>
<dbReference type="Proteomes" id="UP000320333">
    <property type="component" value="Unassembled WGS sequence"/>
</dbReference>
<feature type="transmembrane region" description="Helical" evidence="7">
    <location>
        <begin position="252"/>
        <end position="276"/>
    </location>
</feature>
<keyword evidence="3 7" id="KW-0812">Transmembrane</keyword>
<evidence type="ECO:0000313" key="10">
    <source>
        <dbReference type="Proteomes" id="UP000320333"/>
    </source>
</evidence>
<keyword evidence="4 7" id="KW-1133">Transmembrane helix</keyword>
<dbReference type="GO" id="GO:0022857">
    <property type="term" value="F:transmembrane transporter activity"/>
    <property type="evidence" value="ECO:0007669"/>
    <property type="project" value="InterPro"/>
</dbReference>
<dbReference type="InterPro" id="IPR036259">
    <property type="entry name" value="MFS_trans_sf"/>
</dbReference>
<evidence type="ECO:0000256" key="5">
    <source>
        <dbReference type="ARBA" id="ARBA00023136"/>
    </source>
</evidence>
<evidence type="ECO:0000256" key="7">
    <source>
        <dbReference type="SAM" id="Phobius"/>
    </source>
</evidence>
<evidence type="ECO:0000256" key="4">
    <source>
        <dbReference type="ARBA" id="ARBA00022989"/>
    </source>
</evidence>
<feature type="transmembrane region" description="Helical" evidence="7">
    <location>
        <begin position="389"/>
        <end position="407"/>
    </location>
</feature>
<accession>A0A507FIR2</accession>
<feature type="transmembrane region" description="Helical" evidence="7">
    <location>
        <begin position="329"/>
        <end position="349"/>
    </location>
</feature>
<proteinExistence type="predicted"/>
<protein>
    <recommendedName>
        <fullName evidence="8">Major facilitator superfamily (MFS) profile domain-containing protein</fullName>
    </recommendedName>
</protein>
<dbReference type="Pfam" id="PF07690">
    <property type="entry name" value="MFS_1"/>
    <property type="match status" value="1"/>
</dbReference>
<feature type="transmembrane region" description="Helical" evidence="7">
    <location>
        <begin position="142"/>
        <end position="165"/>
    </location>
</feature>
<feature type="region of interest" description="Disordered" evidence="6">
    <location>
        <begin position="210"/>
        <end position="236"/>
    </location>
</feature>
<gene>
    <name evidence="9" type="ORF">CcCBS67573_g02431</name>
</gene>
<keyword evidence="5 7" id="KW-0472">Membrane</keyword>
<dbReference type="OrthoDB" id="419616at2759"/>
<feature type="transmembrane region" description="Helical" evidence="7">
    <location>
        <begin position="296"/>
        <end position="317"/>
    </location>
</feature>
<comment type="caution">
    <text evidence="9">The sequence shown here is derived from an EMBL/GenBank/DDBJ whole genome shotgun (WGS) entry which is preliminary data.</text>
</comment>